<evidence type="ECO:0000313" key="7">
    <source>
        <dbReference type="Proteomes" id="UP000694551"/>
    </source>
</evidence>
<dbReference type="Proteomes" id="UP000694551">
    <property type="component" value="Unplaced"/>
</dbReference>
<evidence type="ECO:0000256" key="3">
    <source>
        <dbReference type="ARBA" id="ARBA00022679"/>
    </source>
</evidence>
<keyword evidence="3" id="KW-0808">Transferase</keyword>
<feature type="compositionally biased region" description="Gly residues" evidence="4">
    <location>
        <begin position="534"/>
        <end position="545"/>
    </location>
</feature>
<dbReference type="Pfam" id="PF21999">
    <property type="entry name" value="IMS_HHH_1"/>
    <property type="match status" value="1"/>
</dbReference>
<dbReference type="InterPro" id="IPR036775">
    <property type="entry name" value="DNA_pol_Y-fam_lit_finger_sf"/>
</dbReference>
<dbReference type="Gene3D" id="6.10.250.1630">
    <property type="match status" value="2"/>
</dbReference>
<feature type="region of interest" description="Disordered" evidence="4">
    <location>
        <begin position="528"/>
        <end position="575"/>
    </location>
</feature>
<dbReference type="Gene3D" id="3.40.1170.60">
    <property type="match status" value="1"/>
</dbReference>
<dbReference type="InterPro" id="IPR001126">
    <property type="entry name" value="UmuC"/>
</dbReference>
<dbReference type="Ensembl" id="ENSSOCT00000012785.1">
    <property type="protein sequence ID" value="ENSSOCP00000012444.1"/>
    <property type="gene ID" value="ENSSOCG00000009302.1"/>
</dbReference>
<evidence type="ECO:0000313" key="6">
    <source>
        <dbReference type="Ensembl" id="ENSSOCP00000012444.1"/>
    </source>
</evidence>
<dbReference type="InterPro" id="IPR025527">
    <property type="entry name" value="HUWE1/Rev1_UBM"/>
</dbReference>
<feature type="compositionally biased region" description="Polar residues" evidence="4">
    <location>
        <begin position="438"/>
        <end position="454"/>
    </location>
</feature>
<dbReference type="Gene3D" id="1.10.150.20">
    <property type="entry name" value="5' to 3' exonuclease, C-terminal subdomain"/>
    <property type="match status" value="1"/>
</dbReference>
<dbReference type="InterPro" id="IPR053848">
    <property type="entry name" value="IMS_HHH_1"/>
</dbReference>
<evidence type="ECO:0000259" key="5">
    <source>
        <dbReference type="PROSITE" id="PS50173"/>
    </source>
</evidence>
<dbReference type="Pfam" id="PF00817">
    <property type="entry name" value="IMS"/>
    <property type="match status" value="1"/>
</dbReference>
<dbReference type="GO" id="GO:0019985">
    <property type="term" value="P:translesion synthesis"/>
    <property type="evidence" value="ECO:0007669"/>
    <property type="project" value="TreeGrafter"/>
</dbReference>
<evidence type="ECO:0000256" key="1">
    <source>
        <dbReference type="ARBA" id="ARBA00010945"/>
    </source>
</evidence>
<dbReference type="GO" id="GO:0003684">
    <property type="term" value="F:damaged DNA binding"/>
    <property type="evidence" value="ECO:0007669"/>
    <property type="project" value="InterPro"/>
</dbReference>
<dbReference type="InterPro" id="IPR017961">
    <property type="entry name" value="DNA_pol_Y-fam_little_finger"/>
</dbReference>
<dbReference type="Pfam" id="PF11799">
    <property type="entry name" value="IMS_C"/>
    <property type="match status" value="1"/>
</dbReference>
<feature type="domain" description="UmuC" evidence="5">
    <location>
        <begin position="40"/>
        <end position="230"/>
    </location>
</feature>
<dbReference type="PROSITE" id="PS50173">
    <property type="entry name" value="UMUC"/>
    <property type="match status" value="1"/>
</dbReference>
<feature type="region of interest" description="Disordered" evidence="4">
    <location>
        <begin position="273"/>
        <end position="293"/>
    </location>
</feature>
<name>A0A8D0F702_STROC</name>
<dbReference type="Pfam" id="PF14377">
    <property type="entry name" value="UBM"/>
    <property type="match status" value="2"/>
</dbReference>
<dbReference type="FunFam" id="3.40.1170.60:FF:000006">
    <property type="entry name" value="DNA polymerase iota"/>
    <property type="match status" value="1"/>
</dbReference>
<dbReference type="GO" id="GO:0003887">
    <property type="term" value="F:DNA-directed DNA polymerase activity"/>
    <property type="evidence" value="ECO:0007669"/>
    <property type="project" value="InterPro"/>
</dbReference>
<dbReference type="AlphaFoldDB" id="A0A8D0F702"/>
<dbReference type="PANTHER" id="PTHR46404">
    <property type="entry name" value="DNA POLYMERASE IOTA"/>
    <property type="match status" value="1"/>
</dbReference>
<dbReference type="SUPFAM" id="SSF100879">
    <property type="entry name" value="Lesion bypass DNA polymerase (Y-family), little finger domain"/>
    <property type="match status" value="1"/>
</dbReference>
<dbReference type="SUPFAM" id="SSF56672">
    <property type="entry name" value="DNA/RNA polymerases"/>
    <property type="match status" value="1"/>
</dbReference>
<dbReference type="GO" id="GO:0006281">
    <property type="term" value="P:DNA repair"/>
    <property type="evidence" value="ECO:0007669"/>
    <property type="project" value="InterPro"/>
</dbReference>
<proteinExistence type="inferred from homology"/>
<reference evidence="6" key="1">
    <citation type="submission" date="2025-08" db="UniProtKB">
        <authorList>
            <consortium name="Ensembl"/>
        </authorList>
    </citation>
    <scope>IDENTIFICATION</scope>
</reference>
<evidence type="ECO:0000256" key="4">
    <source>
        <dbReference type="SAM" id="MobiDB-lite"/>
    </source>
</evidence>
<dbReference type="PANTHER" id="PTHR46404:SF1">
    <property type="entry name" value="DNA POLYMERASE IOTA"/>
    <property type="match status" value="1"/>
</dbReference>
<comment type="similarity">
    <text evidence="1">Belongs to the DNA polymerase type-Y family.</text>
</comment>
<accession>A0A8D0F702</accession>
<dbReference type="Gene3D" id="3.30.70.270">
    <property type="match status" value="1"/>
</dbReference>
<organism evidence="6 7">
    <name type="scientific">Strix occidentalis caurina</name>
    <name type="common">northern spotted owl</name>
    <dbReference type="NCBI Taxonomy" id="311401"/>
    <lineage>
        <taxon>Eukaryota</taxon>
        <taxon>Metazoa</taxon>
        <taxon>Chordata</taxon>
        <taxon>Craniata</taxon>
        <taxon>Vertebrata</taxon>
        <taxon>Euteleostomi</taxon>
        <taxon>Archelosauria</taxon>
        <taxon>Archosauria</taxon>
        <taxon>Dinosauria</taxon>
        <taxon>Saurischia</taxon>
        <taxon>Theropoda</taxon>
        <taxon>Coelurosauria</taxon>
        <taxon>Aves</taxon>
        <taxon>Neognathae</taxon>
        <taxon>Neoaves</taxon>
        <taxon>Telluraves</taxon>
        <taxon>Strigiformes</taxon>
        <taxon>Strigidae</taxon>
        <taxon>Strix</taxon>
    </lineage>
</organism>
<keyword evidence="7" id="KW-1185">Reference proteome</keyword>
<feature type="compositionally biased region" description="Polar residues" evidence="4">
    <location>
        <begin position="548"/>
        <end position="558"/>
    </location>
</feature>
<protein>
    <submittedName>
        <fullName evidence="6">DNA polymerase iota</fullName>
    </submittedName>
</protein>
<dbReference type="InterPro" id="IPR043128">
    <property type="entry name" value="Rev_trsase/Diguanyl_cyclase"/>
</dbReference>
<sequence length="641" mass="70777">HRGEKAGAAGGPPQENMARALWAPWGGRSLSASSTACRVVVHIDLDCFYAQVEMIRNPELRAKPLGVQQKYIVVTCNYEARKRGVKKMMSVKDAKEKCPQLVLVNGEDLTPYREMSYKVTEIVEKRLNQLQQSGWSRVSVSGHVYNHQAINLHDTTHVRLVIGSQIAEELRGAIYARLGLTGCAGVASNKFLSKLVSGTFKPNQQTLLLPESCQDLIRSLDHIQKVPGIGYKTTQRLEMLGVRNVCDLQVFPSEVLEKELGVSAAQRIQKLSYGEDDSPVTPSGPPQSFSDEDSFKKCSSEVEVKEKIEELLPNLLDRIRRDGRQPHTVRLTIRQFSSTDKWFNRESRQCYRLCAPTTSLLDKIPNIISPLVDILMKLFRKMIDVDLPFHLTLLSVCFSNLKDLPSSKKGSIGFYLKQMSPPSGSGKRVRVMEDVSQGEGSASWNQNCNSTSATKTRKLSEEKQSNIKKPGIPDFPFHLSPGDIDQEVFRELPEDIQKEMISEKPAGIPPEDVSGGLSACFVEAVPGASPAHGSGAGGSPEGHGNPGTSSSMEQQPTDALNFMGRDPSSLEAGAGRSVPRVPVLGKDKEAFETASEEKTYSRQAGIVFPPHVDTKTFYELPADVQKELLAEWKSQEPEFLL</sequence>
<dbReference type="Gene3D" id="3.30.1490.100">
    <property type="entry name" value="DNA polymerase, Y-family, little finger domain"/>
    <property type="match status" value="1"/>
</dbReference>
<dbReference type="FunFam" id="3.30.1490.100:FF:000003">
    <property type="entry name" value="Polymerase (DNA directed) iota"/>
    <property type="match status" value="1"/>
</dbReference>
<dbReference type="InterPro" id="IPR043502">
    <property type="entry name" value="DNA/RNA_pol_sf"/>
</dbReference>
<keyword evidence="2" id="KW-0237">DNA synthesis</keyword>
<reference evidence="6" key="2">
    <citation type="submission" date="2025-09" db="UniProtKB">
        <authorList>
            <consortium name="Ensembl"/>
        </authorList>
    </citation>
    <scope>IDENTIFICATION</scope>
</reference>
<evidence type="ECO:0000256" key="2">
    <source>
        <dbReference type="ARBA" id="ARBA00022634"/>
    </source>
</evidence>
<feature type="region of interest" description="Disordered" evidence="4">
    <location>
        <begin position="421"/>
        <end position="480"/>
    </location>
</feature>